<comment type="caution">
    <text evidence="1">The sequence shown here is derived from an EMBL/GenBank/DDBJ whole genome shotgun (WGS) entry which is preliminary data.</text>
</comment>
<reference evidence="1 2" key="1">
    <citation type="submission" date="2013-11" db="EMBL/GenBank/DDBJ databases">
        <title>The Genome Sequence of Phytophthora parasitica P1976.</title>
        <authorList>
            <consortium name="The Broad Institute Genomics Platform"/>
            <person name="Russ C."/>
            <person name="Tyler B."/>
            <person name="Panabieres F."/>
            <person name="Shan W."/>
            <person name="Tripathy S."/>
            <person name="Grunwald N."/>
            <person name="Machado M."/>
            <person name="Johnson C.S."/>
            <person name="Walker B."/>
            <person name="Young S."/>
            <person name="Zeng Q."/>
            <person name="Gargeya S."/>
            <person name="Fitzgerald M."/>
            <person name="Haas B."/>
            <person name="Abouelleil A."/>
            <person name="Allen A.W."/>
            <person name="Alvarado L."/>
            <person name="Arachchi H.M."/>
            <person name="Berlin A.M."/>
            <person name="Chapman S.B."/>
            <person name="Gainer-Dewar J."/>
            <person name="Goldberg J."/>
            <person name="Griggs A."/>
            <person name="Gujja S."/>
            <person name="Hansen M."/>
            <person name="Howarth C."/>
            <person name="Imamovic A."/>
            <person name="Ireland A."/>
            <person name="Larimer J."/>
            <person name="McCowan C."/>
            <person name="Murphy C."/>
            <person name="Pearson M."/>
            <person name="Poon T.W."/>
            <person name="Priest M."/>
            <person name="Roberts A."/>
            <person name="Saif S."/>
            <person name="Shea T."/>
            <person name="Sisk P."/>
            <person name="Sykes S."/>
            <person name="Wortman J."/>
            <person name="Nusbaum C."/>
            <person name="Birren B."/>
        </authorList>
    </citation>
    <scope>NUCLEOTIDE SEQUENCE [LARGE SCALE GENOMIC DNA]</scope>
    <source>
        <strain evidence="1 2">P1976</strain>
    </source>
</reference>
<organism evidence="1 2">
    <name type="scientific">Phytophthora nicotianae P1976</name>
    <dbReference type="NCBI Taxonomy" id="1317066"/>
    <lineage>
        <taxon>Eukaryota</taxon>
        <taxon>Sar</taxon>
        <taxon>Stramenopiles</taxon>
        <taxon>Oomycota</taxon>
        <taxon>Peronosporomycetes</taxon>
        <taxon>Peronosporales</taxon>
        <taxon>Peronosporaceae</taxon>
        <taxon>Phytophthora</taxon>
    </lineage>
</organism>
<evidence type="ECO:0000313" key="1">
    <source>
        <dbReference type="EMBL" id="ETO60151.1"/>
    </source>
</evidence>
<proteinExistence type="predicted"/>
<dbReference type="AlphaFoldDB" id="A0A080Z0J0"/>
<sequence length="148" mass="17006">MSTRPQACAKILPVTDVERRPRVTFIGPSETWRARKQIFRRLYELPSVSIFSWLPVLKETHSFFRKEGIGIDTLEIRAEELTILEENIENNVVVSDAADSHAVDDAVTSERYGPDANCATRNSRIRLFNNMQFYSHQLHVYHSPSLTS</sequence>
<dbReference type="Proteomes" id="UP000028582">
    <property type="component" value="Unassembled WGS sequence"/>
</dbReference>
<gene>
    <name evidence="1" type="ORF">F444_21623</name>
</gene>
<evidence type="ECO:0000313" key="2">
    <source>
        <dbReference type="Proteomes" id="UP000028582"/>
    </source>
</evidence>
<dbReference type="EMBL" id="ANJA01003989">
    <property type="protein sequence ID" value="ETO60151.1"/>
    <property type="molecule type" value="Genomic_DNA"/>
</dbReference>
<name>A0A080Z0J0_PHYNI</name>
<protein>
    <submittedName>
        <fullName evidence="1">Uncharacterized protein</fullName>
    </submittedName>
</protein>
<accession>A0A080Z0J0</accession>